<evidence type="ECO:0000313" key="5">
    <source>
        <dbReference type="EMBL" id="MFC0081588.1"/>
    </source>
</evidence>
<evidence type="ECO:0000256" key="3">
    <source>
        <dbReference type="SAM" id="SignalP"/>
    </source>
</evidence>
<keyword evidence="6" id="KW-1185">Reference proteome</keyword>
<keyword evidence="2 3" id="KW-0732">Signal</keyword>
<dbReference type="Gene3D" id="3.40.50.2300">
    <property type="match status" value="2"/>
</dbReference>
<dbReference type="RefSeq" id="WP_377788878.1">
    <property type="nucleotide sequence ID" value="NZ_JBHLYQ010000038.1"/>
</dbReference>
<evidence type="ECO:0000256" key="1">
    <source>
        <dbReference type="ARBA" id="ARBA00010062"/>
    </source>
</evidence>
<evidence type="ECO:0000313" key="6">
    <source>
        <dbReference type="Proteomes" id="UP001589788"/>
    </source>
</evidence>
<dbReference type="InterPro" id="IPR051010">
    <property type="entry name" value="BCAA_transport"/>
</dbReference>
<feature type="chain" id="PRO_5045965741" evidence="3">
    <location>
        <begin position="37"/>
        <end position="418"/>
    </location>
</feature>
<dbReference type="PANTHER" id="PTHR30483">
    <property type="entry name" value="LEUCINE-SPECIFIC-BINDING PROTEIN"/>
    <property type="match status" value="1"/>
</dbReference>
<evidence type="ECO:0000256" key="2">
    <source>
        <dbReference type="ARBA" id="ARBA00022729"/>
    </source>
</evidence>
<dbReference type="Proteomes" id="UP001589788">
    <property type="component" value="Unassembled WGS sequence"/>
</dbReference>
<dbReference type="Pfam" id="PF13458">
    <property type="entry name" value="Peripla_BP_6"/>
    <property type="match status" value="1"/>
</dbReference>
<dbReference type="InterPro" id="IPR028081">
    <property type="entry name" value="Leu-bd"/>
</dbReference>
<dbReference type="SUPFAM" id="SSF53822">
    <property type="entry name" value="Periplasmic binding protein-like I"/>
    <property type="match status" value="1"/>
</dbReference>
<sequence>MHRRNRRRGRALGALATLAAGALVLASCSSSSSSSAAAGKGPVTVGTSLSLTGDFAANGESFVRGYTLWAEDVNAHGGLLGHKVVLKILDDDSSPTQVATNYEDLITADHVPLIVGPFSSLLTVPAAKVAARYGYAMVEGAGGAPAVFSYGLDNVFDVSYPVKEGVVPIAQWIASMPKSERPTTAAYVTSNNIFAEPQIAPAQKIMEAAGVKTVYNQVFPTETTDFTPLADAIAATNAQVVIVSTTSVSKVIAFVKDFITQHYNPKILVGTSGVGESAFISAVGACNANGIIQPNGWYDGYDNPLSKAFVAAYLKKYGGSPSTITGSSAEAYSTGEVLAQAVQAVGSFNQKKIIAYLHSGHVFQTIQGPVKFNAKGENTDGLVFGFQWQDNGTKYVQILPRNNPQSVAPLYPKPAFCS</sequence>
<dbReference type="PANTHER" id="PTHR30483:SF6">
    <property type="entry name" value="PERIPLASMIC BINDING PROTEIN OF ABC TRANSPORTER FOR NATURAL AMINO ACIDS"/>
    <property type="match status" value="1"/>
</dbReference>
<dbReference type="CDD" id="cd06338">
    <property type="entry name" value="PBP1_ABC_ligand_binding-like"/>
    <property type="match status" value="1"/>
</dbReference>
<organism evidence="5 6">
    <name type="scientific">Aciditerrimonas ferrireducens</name>
    <dbReference type="NCBI Taxonomy" id="667306"/>
    <lineage>
        <taxon>Bacteria</taxon>
        <taxon>Bacillati</taxon>
        <taxon>Actinomycetota</taxon>
        <taxon>Acidimicrobiia</taxon>
        <taxon>Acidimicrobiales</taxon>
        <taxon>Acidimicrobiaceae</taxon>
        <taxon>Aciditerrimonas</taxon>
    </lineage>
</organism>
<evidence type="ECO:0000259" key="4">
    <source>
        <dbReference type="Pfam" id="PF13458"/>
    </source>
</evidence>
<protein>
    <submittedName>
        <fullName evidence="5">Amino acid ABC transporter substrate-binding protein</fullName>
    </submittedName>
</protein>
<name>A0ABV6C1L2_9ACTN</name>
<comment type="similarity">
    <text evidence="1">Belongs to the leucine-binding protein family.</text>
</comment>
<accession>A0ABV6C1L2</accession>
<feature type="signal peptide" evidence="3">
    <location>
        <begin position="1"/>
        <end position="36"/>
    </location>
</feature>
<proteinExistence type="inferred from homology"/>
<feature type="domain" description="Leucine-binding protein" evidence="4">
    <location>
        <begin position="42"/>
        <end position="392"/>
    </location>
</feature>
<dbReference type="InterPro" id="IPR028082">
    <property type="entry name" value="Peripla_BP_I"/>
</dbReference>
<dbReference type="EMBL" id="JBHLYQ010000038">
    <property type="protein sequence ID" value="MFC0081588.1"/>
    <property type="molecule type" value="Genomic_DNA"/>
</dbReference>
<comment type="caution">
    <text evidence="5">The sequence shown here is derived from an EMBL/GenBank/DDBJ whole genome shotgun (WGS) entry which is preliminary data.</text>
</comment>
<reference evidence="5 6" key="1">
    <citation type="submission" date="2024-09" db="EMBL/GenBank/DDBJ databases">
        <authorList>
            <person name="Sun Q."/>
            <person name="Mori K."/>
        </authorList>
    </citation>
    <scope>NUCLEOTIDE SEQUENCE [LARGE SCALE GENOMIC DNA]</scope>
    <source>
        <strain evidence="5 6">JCM 15389</strain>
    </source>
</reference>
<gene>
    <name evidence="5" type="ORF">ACFFRE_05430</name>
</gene>
<dbReference type="PROSITE" id="PS51257">
    <property type="entry name" value="PROKAR_LIPOPROTEIN"/>
    <property type="match status" value="1"/>
</dbReference>